<sequence>MTEAIKKKEELGANGVIEKPFKLEEFDVIFEKLKNKNFR</sequence>
<name>A0A0F9SP58_9ZZZZ</name>
<gene>
    <name evidence="1" type="ORF">LCGC14_0750470</name>
</gene>
<reference evidence="1" key="1">
    <citation type="journal article" date="2015" name="Nature">
        <title>Complex archaea that bridge the gap between prokaryotes and eukaryotes.</title>
        <authorList>
            <person name="Spang A."/>
            <person name="Saw J.H."/>
            <person name="Jorgensen S.L."/>
            <person name="Zaremba-Niedzwiedzka K."/>
            <person name="Martijn J."/>
            <person name="Lind A.E."/>
            <person name="van Eijk R."/>
            <person name="Schleper C."/>
            <person name="Guy L."/>
            <person name="Ettema T.J."/>
        </authorList>
    </citation>
    <scope>NUCLEOTIDE SEQUENCE</scope>
</reference>
<dbReference type="AlphaFoldDB" id="A0A0F9SP58"/>
<evidence type="ECO:0000313" key="1">
    <source>
        <dbReference type="EMBL" id="KKN38746.1"/>
    </source>
</evidence>
<dbReference type="EMBL" id="LAZR01001806">
    <property type="protein sequence ID" value="KKN38746.1"/>
    <property type="molecule type" value="Genomic_DNA"/>
</dbReference>
<organism evidence="1">
    <name type="scientific">marine sediment metagenome</name>
    <dbReference type="NCBI Taxonomy" id="412755"/>
    <lineage>
        <taxon>unclassified sequences</taxon>
        <taxon>metagenomes</taxon>
        <taxon>ecological metagenomes</taxon>
    </lineage>
</organism>
<proteinExistence type="predicted"/>
<accession>A0A0F9SP58</accession>
<evidence type="ECO:0008006" key="2">
    <source>
        <dbReference type="Google" id="ProtNLM"/>
    </source>
</evidence>
<comment type="caution">
    <text evidence="1">The sequence shown here is derived from an EMBL/GenBank/DDBJ whole genome shotgun (WGS) entry which is preliminary data.</text>
</comment>
<protein>
    <recommendedName>
        <fullName evidence="2">Response regulatory domain-containing protein</fullName>
    </recommendedName>
</protein>